<dbReference type="Ensembl" id="ENSCCRT00010093558.1">
    <property type="protein sequence ID" value="ENSCCRP00010084345.1"/>
    <property type="gene ID" value="ENSCCRG00010036839.1"/>
</dbReference>
<dbReference type="Gene3D" id="1.25.40.20">
    <property type="entry name" value="Ankyrin repeat-containing domain"/>
    <property type="match status" value="1"/>
</dbReference>
<protein>
    <submittedName>
        <fullName evidence="4">Uncharacterized protein</fullName>
    </submittedName>
</protein>
<evidence type="ECO:0000313" key="5">
    <source>
        <dbReference type="Proteomes" id="UP000694427"/>
    </source>
</evidence>
<organism evidence="4 5">
    <name type="scientific">Cyprinus carpio</name>
    <name type="common">Common carp</name>
    <dbReference type="NCBI Taxonomy" id="7962"/>
    <lineage>
        <taxon>Eukaryota</taxon>
        <taxon>Metazoa</taxon>
        <taxon>Chordata</taxon>
        <taxon>Craniata</taxon>
        <taxon>Vertebrata</taxon>
        <taxon>Euteleostomi</taxon>
        <taxon>Actinopterygii</taxon>
        <taxon>Neopterygii</taxon>
        <taxon>Teleostei</taxon>
        <taxon>Ostariophysi</taxon>
        <taxon>Cypriniformes</taxon>
        <taxon>Cyprinidae</taxon>
        <taxon>Cyprininae</taxon>
        <taxon>Cyprinus</taxon>
    </lineage>
</organism>
<dbReference type="GO" id="GO:0085020">
    <property type="term" value="P:protein K6-linked ubiquitination"/>
    <property type="evidence" value="ECO:0007669"/>
    <property type="project" value="TreeGrafter"/>
</dbReference>
<dbReference type="InterPro" id="IPR036770">
    <property type="entry name" value="Ankyrin_rpt-contain_sf"/>
</dbReference>
<keyword evidence="5" id="KW-1185">Reference proteome</keyword>
<name>A0A8C1N0B6_CYPCA</name>
<sequence length="119" mass="13395">RNTALTLDARNGNLEGIQELLMSKIKEEAEIDINCKGKSKSNHGWTPLHLACYFGHKDVVEALLKAGADANLPNNVGDTPLHKAAFTGRNVCIVYVHALRVWMLARDRLIIRFYLKFCF</sequence>
<evidence type="ECO:0000313" key="4">
    <source>
        <dbReference type="Ensembl" id="ENSCCRP00010084345.1"/>
    </source>
</evidence>
<reference evidence="4" key="2">
    <citation type="submission" date="2025-09" db="UniProtKB">
        <authorList>
            <consortium name="Ensembl"/>
        </authorList>
    </citation>
    <scope>IDENTIFICATION</scope>
</reference>
<dbReference type="SUPFAM" id="SSF48403">
    <property type="entry name" value="Ankyrin repeat"/>
    <property type="match status" value="1"/>
</dbReference>
<dbReference type="GO" id="GO:0070531">
    <property type="term" value="C:BRCA1-A complex"/>
    <property type="evidence" value="ECO:0007669"/>
    <property type="project" value="TreeGrafter"/>
</dbReference>
<keyword evidence="1" id="KW-0677">Repeat</keyword>
<dbReference type="PROSITE" id="PS50297">
    <property type="entry name" value="ANK_REP_REGION"/>
    <property type="match status" value="1"/>
</dbReference>
<dbReference type="PROSITE" id="PS50088">
    <property type="entry name" value="ANK_REPEAT"/>
    <property type="match status" value="1"/>
</dbReference>
<dbReference type="GO" id="GO:0004842">
    <property type="term" value="F:ubiquitin-protein transferase activity"/>
    <property type="evidence" value="ECO:0007669"/>
    <property type="project" value="TreeGrafter"/>
</dbReference>
<accession>A0A8C1N0B6</accession>
<dbReference type="Proteomes" id="UP000694427">
    <property type="component" value="Unplaced"/>
</dbReference>
<dbReference type="GO" id="GO:0031436">
    <property type="term" value="C:BRCA1-BARD1 complex"/>
    <property type="evidence" value="ECO:0007669"/>
    <property type="project" value="TreeGrafter"/>
</dbReference>
<dbReference type="Pfam" id="PF12796">
    <property type="entry name" value="Ank_2"/>
    <property type="match status" value="1"/>
</dbReference>
<dbReference type="AlphaFoldDB" id="A0A8C1N0B6"/>
<evidence type="ECO:0000256" key="2">
    <source>
        <dbReference type="ARBA" id="ARBA00023043"/>
    </source>
</evidence>
<dbReference type="InterPro" id="IPR002110">
    <property type="entry name" value="Ankyrin_rpt"/>
</dbReference>
<evidence type="ECO:0000256" key="1">
    <source>
        <dbReference type="ARBA" id="ARBA00022737"/>
    </source>
</evidence>
<keyword evidence="2 3" id="KW-0040">ANK repeat</keyword>
<dbReference type="PANTHER" id="PTHR24171:SF8">
    <property type="entry name" value="BRCA1-ASSOCIATED RING DOMAIN PROTEIN 1"/>
    <property type="match status" value="1"/>
</dbReference>
<feature type="repeat" description="ANK" evidence="3">
    <location>
        <begin position="43"/>
        <end position="75"/>
    </location>
</feature>
<proteinExistence type="predicted"/>
<dbReference type="SMART" id="SM00248">
    <property type="entry name" value="ANK"/>
    <property type="match status" value="2"/>
</dbReference>
<dbReference type="PANTHER" id="PTHR24171">
    <property type="entry name" value="ANKYRIN REPEAT DOMAIN-CONTAINING PROTEIN 39-RELATED"/>
    <property type="match status" value="1"/>
</dbReference>
<evidence type="ECO:0000256" key="3">
    <source>
        <dbReference type="PROSITE-ProRule" id="PRU00023"/>
    </source>
</evidence>
<reference evidence="4" key="1">
    <citation type="submission" date="2025-08" db="UniProtKB">
        <authorList>
            <consortium name="Ensembl"/>
        </authorList>
    </citation>
    <scope>IDENTIFICATION</scope>
</reference>